<dbReference type="PANTHER" id="PTHR39074">
    <property type="entry name" value="AGAP007547-PA"/>
    <property type="match status" value="1"/>
</dbReference>
<evidence type="ECO:0000256" key="1">
    <source>
        <dbReference type="SAM" id="Phobius"/>
    </source>
</evidence>
<dbReference type="KEGG" id="lak:106171339"/>
<evidence type="ECO:0000313" key="8">
    <source>
        <dbReference type="RefSeq" id="XP_013407098.1"/>
    </source>
</evidence>
<evidence type="ECO:0000313" key="2">
    <source>
        <dbReference type="Proteomes" id="UP000085678"/>
    </source>
</evidence>
<evidence type="ECO:0000313" key="6">
    <source>
        <dbReference type="RefSeq" id="XP_013407095.1"/>
    </source>
</evidence>
<dbReference type="KEGG" id="lak:106154876"/>
<dbReference type="RefSeq" id="XP_023932453.1">
    <property type="nucleotide sequence ID" value="XM_024076685.1"/>
</dbReference>
<proteinExistence type="predicted"/>
<dbReference type="RefSeq" id="XP_013407094.1">
    <property type="nucleotide sequence ID" value="XM_013551640.1"/>
</dbReference>
<keyword evidence="1" id="KW-1133">Transmembrane helix</keyword>
<dbReference type="GeneID" id="106154876"/>
<feature type="transmembrane region" description="Helical" evidence="1">
    <location>
        <begin position="159"/>
        <end position="179"/>
    </location>
</feature>
<dbReference type="RefSeq" id="XP_013407098.1">
    <property type="nucleotide sequence ID" value="XM_013551644.1"/>
</dbReference>
<dbReference type="PANTHER" id="PTHR39074:SF1">
    <property type="entry name" value="AGAP007547-PA"/>
    <property type="match status" value="1"/>
</dbReference>
<keyword evidence="1" id="KW-0472">Membrane</keyword>
<dbReference type="RefSeq" id="XP_013407099.1">
    <property type="nucleotide sequence ID" value="XM_013551645.1"/>
</dbReference>
<accession>A0A1S3J9L9</accession>
<evidence type="ECO:0000313" key="3">
    <source>
        <dbReference type="RefSeq" id="XP_013384865.1"/>
    </source>
</evidence>
<dbReference type="Proteomes" id="UP000085678">
    <property type="component" value="Unplaced"/>
</dbReference>
<evidence type="ECO:0000313" key="10">
    <source>
        <dbReference type="RefSeq" id="XP_023932453.1"/>
    </source>
</evidence>
<keyword evidence="1" id="KW-0812">Transmembrane</keyword>
<feature type="transmembrane region" description="Helical" evidence="1">
    <location>
        <begin position="265"/>
        <end position="281"/>
    </location>
</feature>
<keyword evidence="2" id="KW-1185">Reference proteome</keyword>
<organism evidence="2 9">
    <name type="scientific">Lingula anatina</name>
    <name type="common">Brachiopod</name>
    <name type="synonym">Lingula unguis</name>
    <dbReference type="NCBI Taxonomy" id="7574"/>
    <lineage>
        <taxon>Eukaryota</taxon>
        <taxon>Metazoa</taxon>
        <taxon>Spiralia</taxon>
        <taxon>Lophotrochozoa</taxon>
        <taxon>Brachiopoda</taxon>
        <taxon>Linguliformea</taxon>
        <taxon>Lingulata</taxon>
        <taxon>Lingulida</taxon>
        <taxon>Linguloidea</taxon>
        <taxon>Lingulidae</taxon>
        <taxon>Lingula</taxon>
    </lineage>
</organism>
<feature type="transmembrane region" description="Helical" evidence="1">
    <location>
        <begin position="25"/>
        <end position="47"/>
    </location>
</feature>
<dbReference type="RefSeq" id="XP_013407095.1">
    <property type="nucleotide sequence ID" value="XM_013551641.1"/>
</dbReference>
<dbReference type="STRING" id="7574.A0A1S3J9L9"/>
<evidence type="ECO:0000313" key="5">
    <source>
        <dbReference type="RefSeq" id="XP_013407094.1"/>
    </source>
</evidence>
<sequence length="282" mass="33227">MQEYLEKKLTTAHDTGSRTNFKEKAIGFVSAVGFVCLLPLLHIGVFYKHIWVPDKKKIIDRYACDCSCFDTIFRGRYEYPVSSYKHVYFNATSNTFYIWTLTVLVLFLTYDAIKYLVGVLRRGTCRRRWLFTLLVSVYPHYYSWWSYFNYWNEDFYQHWAHHMLFAVTELVSTVVVLNLCDSGHRVKTWKLLAVFSINLAHILISGIDQFIEHVVFSKGFAFQSLRDVGLMLPDIVHVAVPVWELNTWARSKHSTVWELFYREELMMAALFIILFSIFGTII</sequence>
<feature type="transmembrane region" description="Helical" evidence="1">
    <location>
        <begin position="96"/>
        <end position="117"/>
    </location>
</feature>
<dbReference type="RefSeq" id="XP_013384866.1">
    <property type="nucleotide sequence ID" value="XM_013529412.1"/>
</dbReference>
<dbReference type="AlphaFoldDB" id="A0A1S3J9L9"/>
<dbReference type="RefSeq" id="XP_013407096.1">
    <property type="nucleotide sequence ID" value="XM_013551642.1"/>
</dbReference>
<dbReference type="GeneID" id="106171339"/>
<reference evidence="3 4" key="1">
    <citation type="submission" date="2025-04" db="UniProtKB">
        <authorList>
            <consortium name="RefSeq"/>
        </authorList>
    </citation>
    <scope>IDENTIFICATION</scope>
    <source>
        <tissue evidence="3 4">Gonads</tissue>
    </source>
</reference>
<feature type="transmembrane region" description="Helical" evidence="1">
    <location>
        <begin position="129"/>
        <end position="147"/>
    </location>
</feature>
<name>A0A1S3J9L9_LINAN</name>
<dbReference type="OrthoDB" id="10015560at2759"/>
<evidence type="ECO:0000313" key="9">
    <source>
        <dbReference type="RefSeq" id="XP_013407099.1"/>
    </source>
</evidence>
<dbReference type="OMA" id="LMHISVE"/>
<evidence type="ECO:0000313" key="7">
    <source>
        <dbReference type="RefSeq" id="XP_013407096.1"/>
    </source>
</evidence>
<gene>
    <name evidence="5 6 7 8 9 10" type="primary">LOC106171339</name>
    <name evidence="3 4" type="synonym">LOC106154876</name>
</gene>
<protein>
    <submittedName>
        <fullName evidence="3 4">Uncharacterized protein LOC106154876</fullName>
    </submittedName>
    <submittedName>
        <fullName evidence="5 6">Uncharacterized protein LOC106171339 isoform X1</fullName>
    </submittedName>
</protein>
<evidence type="ECO:0000313" key="4">
    <source>
        <dbReference type="RefSeq" id="XP_013384866.1"/>
    </source>
</evidence>
<dbReference type="RefSeq" id="XP_013384865.1">
    <property type="nucleotide sequence ID" value="XM_013529411.1"/>
</dbReference>